<reference evidence="3" key="2">
    <citation type="submission" date="2023-06" db="EMBL/GenBank/DDBJ databases">
        <authorList>
            <consortium name="Lawrence Berkeley National Laboratory"/>
            <person name="Haridas S."/>
            <person name="Hensen N."/>
            <person name="Bonometti L."/>
            <person name="Westerberg I."/>
            <person name="Brannstrom I.O."/>
            <person name="Guillou S."/>
            <person name="Cros-Aarteil S."/>
            <person name="Calhoun S."/>
            <person name="Kuo A."/>
            <person name="Mondo S."/>
            <person name="Pangilinan J."/>
            <person name="Riley R."/>
            <person name="Labutti K."/>
            <person name="Andreopoulos B."/>
            <person name="Lipzen A."/>
            <person name="Chen C."/>
            <person name="Yanf M."/>
            <person name="Daum C."/>
            <person name="Ng V."/>
            <person name="Clum A."/>
            <person name="Steindorff A."/>
            <person name="Ohm R."/>
            <person name="Martin F."/>
            <person name="Silar P."/>
            <person name="Natvig D."/>
            <person name="Lalanne C."/>
            <person name="Gautier V."/>
            <person name="Ament-Velasquez S.L."/>
            <person name="Kruys A."/>
            <person name="Hutchinson M.I."/>
            <person name="Powell A.J."/>
            <person name="Barry K."/>
            <person name="Miller A.N."/>
            <person name="Grigoriev I.V."/>
            <person name="Debuchy R."/>
            <person name="Gladieux P."/>
            <person name="Thoren M.H."/>
            <person name="Johannesson H."/>
        </authorList>
    </citation>
    <scope>NUCLEOTIDE SEQUENCE</scope>
    <source>
        <strain evidence="3">SMH4131-1</strain>
    </source>
</reference>
<feature type="region of interest" description="Disordered" evidence="1">
    <location>
        <begin position="195"/>
        <end position="227"/>
    </location>
</feature>
<dbReference type="PANTHER" id="PTHR37451">
    <property type="entry name" value="MARVEL DOMAIN"/>
    <property type="match status" value="1"/>
</dbReference>
<keyword evidence="2" id="KW-0472">Membrane</keyword>
<name>A0AAE0M9H6_9PEZI</name>
<dbReference type="PANTHER" id="PTHR37451:SF4">
    <property type="entry name" value="MARVEL DOMAIN-CONTAINING PROTEIN"/>
    <property type="match status" value="1"/>
</dbReference>
<evidence type="ECO:0000313" key="3">
    <source>
        <dbReference type="EMBL" id="KAK3324317.1"/>
    </source>
</evidence>
<sequence length="227" mass="23888">MSTQGLLAKGVPALQPAWLLFVKIAILVLSVIILGLAAWALSIFGGLASGLGYSGGAAGFAVFATIWTFIVYGGTIAIEMVATHLFYRIAGVVLYSLSIIFWLTAWAYAASQASTWNSAGSLFGSFGGVDNSFKKEGSALGAVAGLGALVWILAIVHFVFFIKAALADSEGSGANNAELGQVKPAEFVQPAPPVQAAYPQQPYPQQPYPQQPQQPQQYAVQQPYATQ</sequence>
<evidence type="ECO:0000313" key="4">
    <source>
        <dbReference type="Proteomes" id="UP001286456"/>
    </source>
</evidence>
<proteinExistence type="predicted"/>
<keyword evidence="4" id="KW-1185">Reference proteome</keyword>
<organism evidence="3 4">
    <name type="scientific">Cercophora scortea</name>
    <dbReference type="NCBI Taxonomy" id="314031"/>
    <lineage>
        <taxon>Eukaryota</taxon>
        <taxon>Fungi</taxon>
        <taxon>Dikarya</taxon>
        <taxon>Ascomycota</taxon>
        <taxon>Pezizomycotina</taxon>
        <taxon>Sordariomycetes</taxon>
        <taxon>Sordariomycetidae</taxon>
        <taxon>Sordariales</taxon>
        <taxon>Lasiosphaeriaceae</taxon>
        <taxon>Cercophora</taxon>
    </lineage>
</organism>
<reference evidence="3" key="1">
    <citation type="journal article" date="2023" name="Mol. Phylogenet. Evol.">
        <title>Genome-scale phylogeny and comparative genomics of the fungal order Sordariales.</title>
        <authorList>
            <person name="Hensen N."/>
            <person name="Bonometti L."/>
            <person name="Westerberg I."/>
            <person name="Brannstrom I.O."/>
            <person name="Guillou S."/>
            <person name="Cros-Aarteil S."/>
            <person name="Calhoun S."/>
            <person name="Haridas S."/>
            <person name="Kuo A."/>
            <person name="Mondo S."/>
            <person name="Pangilinan J."/>
            <person name="Riley R."/>
            <person name="LaButti K."/>
            <person name="Andreopoulos B."/>
            <person name="Lipzen A."/>
            <person name="Chen C."/>
            <person name="Yan M."/>
            <person name="Daum C."/>
            <person name="Ng V."/>
            <person name="Clum A."/>
            <person name="Steindorff A."/>
            <person name="Ohm R.A."/>
            <person name="Martin F."/>
            <person name="Silar P."/>
            <person name="Natvig D.O."/>
            <person name="Lalanne C."/>
            <person name="Gautier V."/>
            <person name="Ament-Velasquez S.L."/>
            <person name="Kruys A."/>
            <person name="Hutchinson M.I."/>
            <person name="Powell A.J."/>
            <person name="Barry K."/>
            <person name="Miller A.N."/>
            <person name="Grigoriev I.V."/>
            <person name="Debuchy R."/>
            <person name="Gladieux P."/>
            <person name="Hiltunen Thoren M."/>
            <person name="Johannesson H."/>
        </authorList>
    </citation>
    <scope>NUCLEOTIDE SEQUENCE</scope>
    <source>
        <strain evidence="3">SMH4131-1</strain>
    </source>
</reference>
<feature type="transmembrane region" description="Helical" evidence="2">
    <location>
        <begin position="139"/>
        <end position="162"/>
    </location>
</feature>
<evidence type="ECO:0000256" key="2">
    <source>
        <dbReference type="SAM" id="Phobius"/>
    </source>
</evidence>
<feature type="transmembrane region" description="Helical" evidence="2">
    <location>
        <begin position="85"/>
        <end position="109"/>
    </location>
</feature>
<comment type="caution">
    <text evidence="3">The sequence shown here is derived from an EMBL/GenBank/DDBJ whole genome shotgun (WGS) entry which is preliminary data.</text>
</comment>
<evidence type="ECO:0000256" key="1">
    <source>
        <dbReference type="SAM" id="MobiDB-lite"/>
    </source>
</evidence>
<feature type="compositionally biased region" description="Pro residues" evidence="1">
    <location>
        <begin position="201"/>
        <end position="212"/>
    </location>
</feature>
<evidence type="ECO:0008006" key="5">
    <source>
        <dbReference type="Google" id="ProtNLM"/>
    </source>
</evidence>
<dbReference type="AlphaFoldDB" id="A0AAE0M9H6"/>
<dbReference type="Proteomes" id="UP001286456">
    <property type="component" value="Unassembled WGS sequence"/>
</dbReference>
<keyword evidence="2" id="KW-0812">Transmembrane</keyword>
<feature type="transmembrane region" description="Helical" evidence="2">
    <location>
        <begin position="51"/>
        <end position="73"/>
    </location>
</feature>
<gene>
    <name evidence="3" type="ORF">B0T19DRAFT_228153</name>
</gene>
<dbReference type="EMBL" id="JAUEPO010000004">
    <property type="protein sequence ID" value="KAK3324317.1"/>
    <property type="molecule type" value="Genomic_DNA"/>
</dbReference>
<accession>A0AAE0M9H6</accession>
<feature type="compositionally biased region" description="Low complexity" evidence="1">
    <location>
        <begin position="213"/>
        <end position="227"/>
    </location>
</feature>
<protein>
    <recommendedName>
        <fullName evidence="5">MARVEL domain-containing protein</fullName>
    </recommendedName>
</protein>
<keyword evidence="2" id="KW-1133">Transmembrane helix</keyword>
<feature type="transmembrane region" description="Helical" evidence="2">
    <location>
        <begin position="20"/>
        <end position="45"/>
    </location>
</feature>